<dbReference type="EMBL" id="JAOCBE010000001">
    <property type="protein sequence ID" value="MDH0967986.1"/>
    <property type="molecule type" value="Genomic_DNA"/>
</dbReference>
<name>A0AA42SQU4_ACIJO</name>
<dbReference type="Proteomes" id="UP001159915">
    <property type="component" value="Unassembled WGS sequence"/>
</dbReference>
<dbReference type="AlphaFoldDB" id="A0AA42SQU4"/>
<evidence type="ECO:0008006" key="3">
    <source>
        <dbReference type="Google" id="ProtNLM"/>
    </source>
</evidence>
<evidence type="ECO:0000313" key="2">
    <source>
        <dbReference type="Proteomes" id="UP001159915"/>
    </source>
</evidence>
<accession>A0AA42SQU4</accession>
<dbReference type="RefSeq" id="WP_110975680.1">
    <property type="nucleotide sequence ID" value="NZ_CP068187.1"/>
</dbReference>
<sequence length="169" mass="18930">MARINVRKISKTTLLVIGEGAHDTAFLNHLKSLYDARESGQKVKIESGDGGSPHDLIKNTIKKISHLSYDRVVIFLDSDVEIKESDKIEAKRHRITLILSEPVCLEGYLLKLLNRKVPHTADQCKSILHKLLSGSPTNPQSYASIFTKEIIDSSEDKTLIQLKNILSNK</sequence>
<organism evidence="1 2">
    <name type="scientific">Acinetobacter johnsonii</name>
    <dbReference type="NCBI Taxonomy" id="40214"/>
    <lineage>
        <taxon>Bacteria</taxon>
        <taxon>Pseudomonadati</taxon>
        <taxon>Pseudomonadota</taxon>
        <taxon>Gammaproteobacteria</taxon>
        <taxon>Moraxellales</taxon>
        <taxon>Moraxellaceae</taxon>
        <taxon>Acinetobacter</taxon>
    </lineage>
</organism>
<comment type="caution">
    <text evidence="1">The sequence shown here is derived from an EMBL/GenBank/DDBJ whole genome shotgun (WGS) entry which is preliminary data.</text>
</comment>
<proteinExistence type="predicted"/>
<protein>
    <recommendedName>
        <fullName evidence="3">RloB domain-containing protein</fullName>
    </recommendedName>
</protein>
<evidence type="ECO:0000313" key="1">
    <source>
        <dbReference type="EMBL" id="MDH0967986.1"/>
    </source>
</evidence>
<reference evidence="1" key="1">
    <citation type="submission" date="2022-09" db="EMBL/GenBank/DDBJ databases">
        <title>Intensive care unit water sources are persistently colonized with multi-drug resistant bacteria and are the site of extensive horizontal gene transfer of antibiotic resistance genes.</title>
        <authorList>
            <person name="Diorio-Toth L."/>
        </authorList>
    </citation>
    <scope>NUCLEOTIDE SEQUENCE</scope>
    <source>
        <strain evidence="1">GD03920</strain>
    </source>
</reference>
<gene>
    <name evidence="1" type="ORF">N5C10_01420</name>
</gene>